<evidence type="ECO:0000256" key="2">
    <source>
        <dbReference type="ARBA" id="ARBA00008914"/>
    </source>
</evidence>
<dbReference type="NCBIfam" id="NF005831">
    <property type="entry name" value="PRK07734.1"/>
    <property type="match status" value="1"/>
</dbReference>
<evidence type="ECO:0000259" key="10">
    <source>
        <dbReference type="PROSITE" id="PS51123"/>
    </source>
</evidence>
<dbReference type="Pfam" id="PF13677">
    <property type="entry name" value="MotB_plug"/>
    <property type="match status" value="1"/>
</dbReference>
<dbReference type="PANTHER" id="PTHR30329:SF21">
    <property type="entry name" value="LIPOPROTEIN YIAD-RELATED"/>
    <property type="match status" value="1"/>
</dbReference>
<keyword evidence="3" id="KW-1003">Cell membrane</keyword>
<keyword evidence="11" id="KW-0966">Cell projection</keyword>
<keyword evidence="12" id="KW-1185">Reference proteome</keyword>
<protein>
    <submittedName>
        <fullName evidence="11">Flagellar motor protein MotB</fullName>
    </submittedName>
</protein>
<evidence type="ECO:0000313" key="11">
    <source>
        <dbReference type="EMBL" id="MFC5712949.1"/>
    </source>
</evidence>
<evidence type="ECO:0000256" key="1">
    <source>
        <dbReference type="ARBA" id="ARBA00004162"/>
    </source>
</evidence>
<dbReference type="SUPFAM" id="SSF103088">
    <property type="entry name" value="OmpA-like"/>
    <property type="match status" value="1"/>
</dbReference>
<accession>A0ABW0YRE5</accession>
<dbReference type="Gene3D" id="3.30.1330.60">
    <property type="entry name" value="OmpA-like domain"/>
    <property type="match status" value="1"/>
</dbReference>
<evidence type="ECO:0000256" key="6">
    <source>
        <dbReference type="ARBA" id="ARBA00023136"/>
    </source>
</evidence>
<dbReference type="InterPro" id="IPR050330">
    <property type="entry name" value="Bact_OuterMem_StrucFunc"/>
</dbReference>
<comment type="subcellular location">
    <subcellularLocation>
        <location evidence="1">Cell membrane</location>
        <topology evidence="1">Single-pass membrane protein</topology>
    </subcellularLocation>
</comment>
<dbReference type="InterPro" id="IPR036737">
    <property type="entry name" value="OmpA-like_sf"/>
</dbReference>
<feature type="region of interest" description="Disordered" evidence="8">
    <location>
        <begin position="59"/>
        <end position="86"/>
    </location>
</feature>
<evidence type="ECO:0000256" key="9">
    <source>
        <dbReference type="SAM" id="Phobius"/>
    </source>
</evidence>
<evidence type="ECO:0000256" key="4">
    <source>
        <dbReference type="ARBA" id="ARBA00022692"/>
    </source>
</evidence>
<dbReference type="EMBL" id="JBHSOZ010000003">
    <property type="protein sequence ID" value="MFC5712949.1"/>
    <property type="molecule type" value="Genomic_DNA"/>
</dbReference>
<dbReference type="Proteomes" id="UP001596142">
    <property type="component" value="Unassembled WGS sequence"/>
</dbReference>
<keyword evidence="11" id="KW-0282">Flagellum</keyword>
<feature type="domain" description="OmpA-like" evidence="10">
    <location>
        <begin position="119"/>
        <end position="241"/>
    </location>
</feature>
<name>A0ABW0YRE5_9BACI</name>
<keyword evidence="11" id="KW-0969">Cilium</keyword>
<evidence type="ECO:0000256" key="5">
    <source>
        <dbReference type="ARBA" id="ARBA00022989"/>
    </source>
</evidence>
<feature type="transmembrane region" description="Helical" evidence="9">
    <location>
        <begin position="17"/>
        <end position="37"/>
    </location>
</feature>
<gene>
    <name evidence="11" type="primary">motB</name>
    <name evidence="11" type="ORF">ACFPU1_09155</name>
</gene>
<comment type="caution">
    <text evidence="11">The sequence shown here is derived from an EMBL/GenBank/DDBJ whole genome shotgun (WGS) entry which is preliminary data.</text>
</comment>
<sequence>MRKQKQHSDEHVDESWLIPYADMLTLLLALFIVLFAASEIESEKFQEIAQVFQSEFTGGEGILDNEPTPQELPVSSSDTQDKESDGLPELRELESLEQEINQYIVSRNLENMLETNLTEEGLLLTLLDNVFFDTGSANVKLEGAEVAREISELLYTEPTHEVVVSGHTDDRPISTSEFQSNWELSVIRAVNFMSLLLENDKLDPLQFSAKGFGEHRPIAENDSPENKAKNRRVEVLILPNQAIDTNSEY</sequence>
<organism evidence="11 12">
    <name type="scientific">Thalassorhabdus alkalitolerans</name>
    <dbReference type="NCBI Taxonomy" id="2282697"/>
    <lineage>
        <taxon>Bacteria</taxon>
        <taxon>Bacillati</taxon>
        <taxon>Bacillota</taxon>
        <taxon>Bacilli</taxon>
        <taxon>Bacillales</taxon>
        <taxon>Bacillaceae</taxon>
        <taxon>Thalassorhabdus</taxon>
    </lineage>
</organism>
<dbReference type="Pfam" id="PF00691">
    <property type="entry name" value="OmpA"/>
    <property type="match status" value="1"/>
</dbReference>
<evidence type="ECO:0000313" key="12">
    <source>
        <dbReference type="Proteomes" id="UP001596142"/>
    </source>
</evidence>
<evidence type="ECO:0000256" key="3">
    <source>
        <dbReference type="ARBA" id="ARBA00022475"/>
    </source>
</evidence>
<keyword evidence="5 9" id="KW-1133">Transmembrane helix</keyword>
<evidence type="ECO:0000256" key="7">
    <source>
        <dbReference type="PROSITE-ProRule" id="PRU00473"/>
    </source>
</evidence>
<comment type="similarity">
    <text evidence="2">Belongs to the MotB family.</text>
</comment>
<evidence type="ECO:0000256" key="8">
    <source>
        <dbReference type="SAM" id="MobiDB-lite"/>
    </source>
</evidence>
<keyword evidence="4 9" id="KW-0812">Transmembrane</keyword>
<dbReference type="CDD" id="cd07185">
    <property type="entry name" value="OmpA_C-like"/>
    <property type="match status" value="1"/>
</dbReference>
<keyword evidence="6 7" id="KW-0472">Membrane</keyword>
<dbReference type="PANTHER" id="PTHR30329">
    <property type="entry name" value="STATOR ELEMENT OF FLAGELLAR MOTOR COMPLEX"/>
    <property type="match status" value="1"/>
</dbReference>
<dbReference type="InterPro" id="IPR006665">
    <property type="entry name" value="OmpA-like"/>
</dbReference>
<reference evidence="12" key="1">
    <citation type="journal article" date="2019" name="Int. J. Syst. Evol. Microbiol.">
        <title>The Global Catalogue of Microorganisms (GCM) 10K type strain sequencing project: providing services to taxonomists for standard genome sequencing and annotation.</title>
        <authorList>
            <consortium name="The Broad Institute Genomics Platform"/>
            <consortium name="The Broad Institute Genome Sequencing Center for Infectious Disease"/>
            <person name="Wu L."/>
            <person name="Ma J."/>
        </authorList>
    </citation>
    <scope>NUCLEOTIDE SEQUENCE [LARGE SCALE GENOMIC DNA]</scope>
    <source>
        <strain evidence="12">CECT 7184</strain>
    </source>
</reference>
<proteinExistence type="inferred from homology"/>
<dbReference type="PROSITE" id="PS51123">
    <property type="entry name" value="OMPA_2"/>
    <property type="match status" value="1"/>
</dbReference>
<dbReference type="RefSeq" id="WP_385940295.1">
    <property type="nucleotide sequence ID" value="NZ_JBHSOZ010000003.1"/>
</dbReference>
<dbReference type="InterPro" id="IPR025713">
    <property type="entry name" value="MotB-like_N_dom"/>
</dbReference>